<proteinExistence type="predicted"/>
<sequence length="164" mass="17635">MCEHHDRCGTGPRRGGREARGREARRRTSRARTPIASLVHRLQSVCEHHDRCGSGRGAVARSVGRTGARGAVVPEPSQEPTPQPIDAEIVPDPAPRATPAPDYDEHGVPSLDHVRDKIESRYATSIGAAELAESTAAGRDVEQQEADRAAAAKAKLDEIRRSLG</sequence>
<gene>
    <name evidence="2" type="ORF">FB558_1080</name>
</gene>
<reference evidence="2 3" key="1">
    <citation type="submission" date="2019-06" db="EMBL/GenBank/DDBJ databases">
        <title>Sequencing the genomes of 1000 actinobacteria strains.</title>
        <authorList>
            <person name="Klenk H.-P."/>
        </authorList>
    </citation>
    <scope>NUCLEOTIDE SEQUENCE [LARGE SCALE GENOMIC DNA]</scope>
    <source>
        <strain evidence="2 3">DSM 45301</strain>
    </source>
</reference>
<evidence type="ECO:0000256" key="1">
    <source>
        <dbReference type="SAM" id="MobiDB-lite"/>
    </source>
</evidence>
<evidence type="ECO:0000313" key="2">
    <source>
        <dbReference type="EMBL" id="TQM14318.1"/>
    </source>
</evidence>
<feature type="region of interest" description="Disordered" evidence="1">
    <location>
        <begin position="49"/>
        <end position="110"/>
    </location>
</feature>
<dbReference type="Proteomes" id="UP000315677">
    <property type="component" value="Unassembled WGS sequence"/>
</dbReference>
<dbReference type="AlphaFoldDB" id="A0A543DYB2"/>
<dbReference type="EMBL" id="VFPA01000001">
    <property type="protein sequence ID" value="TQM14318.1"/>
    <property type="molecule type" value="Genomic_DNA"/>
</dbReference>
<keyword evidence="3" id="KW-1185">Reference proteome</keyword>
<feature type="region of interest" description="Disordered" evidence="1">
    <location>
        <begin position="1"/>
        <end position="34"/>
    </location>
</feature>
<evidence type="ECO:0008006" key="4">
    <source>
        <dbReference type="Google" id="ProtNLM"/>
    </source>
</evidence>
<evidence type="ECO:0000313" key="3">
    <source>
        <dbReference type="Proteomes" id="UP000315677"/>
    </source>
</evidence>
<accession>A0A543DYB2</accession>
<organism evidence="2 3">
    <name type="scientific">Pseudonocardia kunmingensis</name>
    <dbReference type="NCBI Taxonomy" id="630975"/>
    <lineage>
        <taxon>Bacteria</taxon>
        <taxon>Bacillati</taxon>
        <taxon>Actinomycetota</taxon>
        <taxon>Actinomycetes</taxon>
        <taxon>Pseudonocardiales</taxon>
        <taxon>Pseudonocardiaceae</taxon>
        <taxon>Pseudonocardia</taxon>
    </lineage>
</organism>
<comment type="caution">
    <text evidence="2">The sequence shown here is derived from an EMBL/GenBank/DDBJ whole genome shotgun (WGS) entry which is preliminary data.</text>
</comment>
<name>A0A543DYB2_9PSEU</name>
<protein>
    <recommendedName>
        <fullName evidence="4">PspA/IM30 family protein</fullName>
    </recommendedName>
</protein>